<protein>
    <submittedName>
        <fullName evidence="1">Uncharacterized protein</fullName>
    </submittedName>
</protein>
<evidence type="ECO:0000313" key="2">
    <source>
        <dbReference type="Proteomes" id="UP000651112"/>
    </source>
</evidence>
<accession>A0ABR7XT53</accession>
<gene>
    <name evidence="1" type="ORF">H8B21_12220</name>
</gene>
<evidence type="ECO:0000313" key="1">
    <source>
        <dbReference type="EMBL" id="MBD1422337.1"/>
    </source>
</evidence>
<dbReference type="RefSeq" id="WP_190314077.1">
    <property type="nucleotide sequence ID" value="NZ_JACNYL010000003.1"/>
</dbReference>
<dbReference type="Proteomes" id="UP000651112">
    <property type="component" value="Unassembled WGS sequence"/>
</dbReference>
<dbReference type="InterPro" id="IPR017853">
    <property type="entry name" value="GH"/>
</dbReference>
<comment type="caution">
    <text evidence="1">The sequence shown here is derived from an EMBL/GenBank/DDBJ whole genome shotgun (WGS) entry which is preliminary data.</text>
</comment>
<dbReference type="SUPFAM" id="SSF51445">
    <property type="entry name" value="(Trans)glycosidases"/>
    <property type="match status" value="1"/>
</dbReference>
<dbReference type="Gene3D" id="3.20.20.80">
    <property type="entry name" value="Glycosidases"/>
    <property type="match status" value="1"/>
</dbReference>
<keyword evidence="2" id="KW-1185">Reference proteome</keyword>
<dbReference type="EMBL" id="JACNYL010000003">
    <property type="protein sequence ID" value="MBD1422337.1"/>
    <property type="molecule type" value="Genomic_DNA"/>
</dbReference>
<name>A0ABR7XT53_9SPHI</name>
<sequence>MKRFLIKGKIATVLACIVLACSGEVYKKELEIYSGIDTLDYPEVRIFPERMKQKIISIGGNYPQANYTTQAWDLVGKNTIQQFKPTHVRVALPLQFYGVPYENYKGEKILEQARVISLLEAMRDMKEDYGVVNFTVSVWRVADELVENPQDQNKRRIKADKYGEVIDMIEAFLLEAKNNYGVEADYFSFNESNGGYMTLFSAEESIVFIKMAGERFENSGLKTIFLWGDTSSTKTTVPFASAIAADPDVVKYLGPLSFHSWWSETEPNSIFEEVANLAATYNRPVWCTELGHDALAHQTPGYNLNWDYAWRFAKISHRVFRYSNTEVSQFWTWQRNYEIMSADTLTKYPVYYLTRHQTDFLNKVQLVEAESSDEDIWPLAGFNEDNKLVLQLINLKSEPVAIRLPNVSGTTAYKVTSIESNLWDEGDVAFAPGPNGIYLNLKPQSVNTVVFR</sequence>
<proteinExistence type="predicted"/>
<organism evidence="1 2">
    <name type="scientific">Sphingobacterium chuzhouense</name>
    <dbReference type="NCBI Taxonomy" id="1742264"/>
    <lineage>
        <taxon>Bacteria</taxon>
        <taxon>Pseudomonadati</taxon>
        <taxon>Bacteroidota</taxon>
        <taxon>Sphingobacteriia</taxon>
        <taxon>Sphingobacteriales</taxon>
        <taxon>Sphingobacteriaceae</taxon>
        <taxon>Sphingobacterium</taxon>
    </lineage>
</organism>
<dbReference type="PROSITE" id="PS51257">
    <property type="entry name" value="PROKAR_LIPOPROTEIN"/>
    <property type="match status" value="1"/>
</dbReference>
<reference evidence="1 2" key="1">
    <citation type="submission" date="2020-08" db="EMBL/GenBank/DDBJ databases">
        <title>Sphingobacterium sp. DN00404 isolated from aquaculture water.</title>
        <authorList>
            <person name="Zhang M."/>
        </authorList>
    </citation>
    <scope>NUCLEOTIDE SEQUENCE [LARGE SCALE GENOMIC DNA]</scope>
    <source>
        <strain evidence="1 2">KCTC 42746</strain>
    </source>
</reference>